<dbReference type="EMBL" id="LR877148">
    <property type="protein sequence ID" value="CAD2215090.1"/>
    <property type="molecule type" value="Genomic_DNA"/>
</dbReference>
<organism evidence="1 2">
    <name type="scientific">Angomonas deanei</name>
    <dbReference type="NCBI Taxonomy" id="59799"/>
    <lineage>
        <taxon>Eukaryota</taxon>
        <taxon>Discoba</taxon>
        <taxon>Euglenozoa</taxon>
        <taxon>Kinetoplastea</taxon>
        <taxon>Metakinetoplastina</taxon>
        <taxon>Trypanosomatida</taxon>
        <taxon>Trypanosomatidae</taxon>
        <taxon>Strigomonadinae</taxon>
        <taxon>Angomonas</taxon>
    </lineage>
</organism>
<dbReference type="AlphaFoldDB" id="A0A7G2C5S0"/>
<dbReference type="VEuPathDB" id="TriTrypDB:ADEAN_000254300"/>
<keyword evidence="2" id="KW-1185">Reference proteome</keyword>
<evidence type="ECO:0000313" key="2">
    <source>
        <dbReference type="Proteomes" id="UP000515908"/>
    </source>
</evidence>
<evidence type="ECO:0000313" key="1">
    <source>
        <dbReference type="EMBL" id="CAD2215090.1"/>
    </source>
</evidence>
<proteinExistence type="predicted"/>
<accession>A0A7G2C5S0</accession>
<dbReference type="Proteomes" id="UP000515908">
    <property type="component" value="Chromosome 04"/>
</dbReference>
<protein>
    <submittedName>
        <fullName evidence="1">Uncharacterized protein</fullName>
    </submittedName>
</protein>
<name>A0A7G2C5S0_9TRYP</name>
<gene>
    <name evidence="1" type="ORF">ADEAN_000254300</name>
</gene>
<reference evidence="1 2" key="1">
    <citation type="submission" date="2020-08" db="EMBL/GenBank/DDBJ databases">
        <authorList>
            <person name="Newling K."/>
            <person name="Davey J."/>
            <person name="Forrester S."/>
        </authorList>
    </citation>
    <scope>NUCLEOTIDE SEQUENCE [LARGE SCALE GENOMIC DNA]</scope>
    <source>
        <strain evidence="2">Crithidia deanei Carvalho (ATCC PRA-265)</strain>
    </source>
</reference>
<sequence length="258" mass="29441">MDTFSLHNNNNNTTTPIKIVHSTEHYEKNTVLLQTILHQNESFIEKEVLQPVTACLTEYALLFTANPLHNNNNNETKNFAEGVPSAVIRTLGETIMEIPLRIETIFNQIQTNNMDEIISHFLENVIPLTLQQLVQTVLSITIRIMLVPKNSPNNAPKREGYMYIPEEEIDTDYLAGDTQTHNSKRRVVICQYYKRILNDLEYINNILSAVTDDSFDEVKNVCDALRAAMAEEDSNNNTNEIVLSVEADVKKYGKKENL</sequence>